<dbReference type="HAMAP" id="MF_00147_B">
    <property type="entry name" value="TIM_B"/>
    <property type="match status" value="1"/>
</dbReference>
<keyword evidence="10" id="KW-1185">Reference proteome</keyword>
<dbReference type="PANTHER" id="PTHR21139:SF42">
    <property type="entry name" value="TRIOSEPHOSPHATE ISOMERASE"/>
    <property type="match status" value="1"/>
</dbReference>
<feature type="active site" description="Proton acceptor" evidence="7">
    <location>
        <position position="168"/>
    </location>
</feature>
<evidence type="ECO:0000256" key="2">
    <source>
        <dbReference type="ARBA" id="ARBA00007422"/>
    </source>
</evidence>
<dbReference type="GO" id="GO:0046166">
    <property type="term" value="P:glyceraldehyde-3-phosphate biosynthetic process"/>
    <property type="evidence" value="ECO:0007669"/>
    <property type="project" value="TreeGrafter"/>
</dbReference>
<feature type="binding site" evidence="7">
    <location>
        <position position="174"/>
    </location>
    <ligand>
        <name>substrate</name>
    </ligand>
</feature>
<comment type="catalytic activity">
    <reaction evidence="7 8">
        <text>D-glyceraldehyde 3-phosphate = dihydroxyacetone phosphate</text>
        <dbReference type="Rhea" id="RHEA:18585"/>
        <dbReference type="ChEBI" id="CHEBI:57642"/>
        <dbReference type="ChEBI" id="CHEBI:59776"/>
        <dbReference type="EC" id="5.3.1.1"/>
    </reaction>
</comment>
<evidence type="ECO:0000313" key="9">
    <source>
        <dbReference type="EMBL" id="SFM70996.1"/>
    </source>
</evidence>
<dbReference type="GO" id="GO:0006094">
    <property type="term" value="P:gluconeogenesis"/>
    <property type="evidence" value="ECO:0007669"/>
    <property type="project" value="UniProtKB-UniRule"/>
</dbReference>
<dbReference type="FunFam" id="3.20.20.70:FF:000016">
    <property type="entry name" value="Triosephosphate isomerase"/>
    <property type="match status" value="1"/>
</dbReference>
<evidence type="ECO:0000256" key="8">
    <source>
        <dbReference type="RuleBase" id="RU363013"/>
    </source>
</evidence>
<dbReference type="NCBIfam" id="TIGR00419">
    <property type="entry name" value="tim"/>
    <property type="match status" value="1"/>
</dbReference>
<accession>A0A1I4T2S5</accession>
<dbReference type="Gene3D" id="3.20.20.70">
    <property type="entry name" value="Aldolase class I"/>
    <property type="match status" value="1"/>
</dbReference>
<organism evidence="9 10">
    <name type="scientific">Algoriella xinjiangensis</name>
    <dbReference type="NCBI Taxonomy" id="684065"/>
    <lineage>
        <taxon>Bacteria</taxon>
        <taxon>Pseudomonadati</taxon>
        <taxon>Bacteroidota</taxon>
        <taxon>Flavobacteriia</taxon>
        <taxon>Flavobacteriales</taxon>
        <taxon>Weeksellaceae</taxon>
        <taxon>Algoriella</taxon>
    </lineage>
</organism>
<evidence type="ECO:0000256" key="3">
    <source>
        <dbReference type="ARBA" id="ARBA00022432"/>
    </source>
</evidence>
<comment type="pathway">
    <text evidence="7 8">Carbohydrate biosynthesis; gluconeogenesis.</text>
</comment>
<evidence type="ECO:0000256" key="6">
    <source>
        <dbReference type="ARBA" id="ARBA00023235"/>
    </source>
</evidence>
<dbReference type="RefSeq" id="WP_092905921.1">
    <property type="nucleotide sequence ID" value="NZ_FOUZ01000002.1"/>
</dbReference>
<dbReference type="PROSITE" id="PS51440">
    <property type="entry name" value="TIM_2"/>
    <property type="match status" value="1"/>
</dbReference>
<protein>
    <recommendedName>
        <fullName evidence="7 8">Triosephosphate isomerase</fullName>
        <shortName evidence="7">TIM</shortName>
        <shortName evidence="7">TPI</shortName>
        <ecNumber evidence="7 8">5.3.1.1</ecNumber>
    </recommendedName>
    <alternativeName>
        <fullName evidence="7">Triose-phosphate isomerase</fullName>
    </alternativeName>
</protein>
<dbReference type="STRING" id="684065.SAMN05421738_10219"/>
<sequence length="252" mass="27808">MRDKIVAGNWKMNLNFEDAIQLATNINAWVADNHPIAQVIIAPSSIYLQTLLEGVDEQYVKIASQDIAAHEKGAYTGDVSAEQLDSIGLDFAIIGHSERREYQFETDEIIAAKLKQAFKYQISPIFCVGEKLEERESEKHFEVVKSQIVNALKSQKAEDLSRLIIAYEPVWAIGTGKTASPEQAQEIHAFIRKVLNDEFGTDVANNTSILYGGSVNAQNANQIFAQPDIDGGLVGGASLKYEDFTQIISACK</sequence>
<comment type="function">
    <text evidence="7">Involved in the gluconeogenesis. Catalyzes stereospecifically the conversion of dihydroxyacetone phosphate (DHAP) to D-glyceraldehyde-3-phosphate (G3P).</text>
</comment>
<dbReference type="InterPro" id="IPR013785">
    <property type="entry name" value="Aldolase_TIM"/>
</dbReference>
<reference evidence="10" key="1">
    <citation type="submission" date="2016-10" db="EMBL/GenBank/DDBJ databases">
        <authorList>
            <person name="Varghese N."/>
            <person name="Submissions S."/>
        </authorList>
    </citation>
    <scope>NUCLEOTIDE SEQUENCE [LARGE SCALE GENOMIC DNA]</scope>
    <source>
        <strain evidence="10">XJ109</strain>
    </source>
</reference>
<keyword evidence="6 7" id="KW-0413">Isomerase</keyword>
<dbReference type="GO" id="GO:0006096">
    <property type="term" value="P:glycolytic process"/>
    <property type="evidence" value="ECO:0007669"/>
    <property type="project" value="UniProtKB-UniRule"/>
</dbReference>
<keyword evidence="5 7" id="KW-0324">Glycolysis</keyword>
<dbReference type="UniPathway" id="UPA00138"/>
<gene>
    <name evidence="7" type="primary">tpiA</name>
    <name evidence="9" type="ORF">SAMN05421738_10219</name>
</gene>
<dbReference type="AlphaFoldDB" id="A0A1I4T2S5"/>
<keyword evidence="4 7" id="KW-0963">Cytoplasm</keyword>
<dbReference type="PANTHER" id="PTHR21139">
    <property type="entry name" value="TRIOSEPHOSPHATE ISOMERASE"/>
    <property type="match status" value="1"/>
</dbReference>
<dbReference type="CDD" id="cd00311">
    <property type="entry name" value="TIM"/>
    <property type="match status" value="1"/>
</dbReference>
<comment type="similarity">
    <text evidence="2 7 8">Belongs to the triosephosphate isomerase family.</text>
</comment>
<evidence type="ECO:0000256" key="7">
    <source>
        <dbReference type="HAMAP-Rule" id="MF_00147"/>
    </source>
</evidence>
<feature type="binding site" evidence="7">
    <location>
        <position position="214"/>
    </location>
    <ligand>
        <name>substrate</name>
    </ligand>
</feature>
<dbReference type="InterPro" id="IPR035990">
    <property type="entry name" value="TIM_sf"/>
</dbReference>
<dbReference type="EMBL" id="FOUZ01000002">
    <property type="protein sequence ID" value="SFM70996.1"/>
    <property type="molecule type" value="Genomic_DNA"/>
</dbReference>
<keyword evidence="3 7" id="KW-0312">Gluconeogenesis</keyword>
<comment type="subcellular location">
    <subcellularLocation>
        <location evidence="7 8">Cytoplasm</location>
    </subcellularLocation>
</comment>
<feature type="active site" description="Electrophile" evidence="7">
    <location>
        <position position="96"/>
    </location>
</feature>
<dbReference type="OrthoDB" id="9809429at2"/>
<dbReference type="InterPro" id="IPR020861">
    <property type="entry name" value="Triosephosphate_isomerase_AS"/>
</dbReference>
<dbReference type="GO" id="GO:0004807">
    <property type="term" value="F:triose-phosphate isomerase activity"/>
    <property type="evidence" value="ECO:0007669"/>
    <property type="project" value="UniProtKB-UniRule"/>
</dbReference>
<evidence type="ECO:0000256" key="1">
    <source>
        <dbReference type="ARBA" id="ARBA00004680"/>
    </source>
</evidence>
<feature type="binding site" evidence="7">
    <location>
        <begin position="9"/>
        <end position="11"/>
    </location>
    <ligand>
        <name>substrate</name>
    </ligand>
</feature>
<dbReference type="InterPro" id="IPR022896">
    <property type="entry name" value="TrioseP_Isoase_bac/euk"/>
</dbReference>
<dbReference type="GO" id="GO:0005829">
    <property type="term" value="C:cytosol"/>
    <property type="evidence" value="ECO:0007669"/>
    <property type="project" value="TreeGrafter"/>
</dbReference>
<evidence type="ECO:0000313" key="10">
    <source>
        <dbReference type="Proteomes" id="UP000199149"/>
    </source>
</evidence>
<comment type="pathway">
    <text evidence="1 7 8">Carbohydrate degradation; glycolysis; D-glyceraldehyde 3-phosphate from glycerone phosphate: step 1/1.</text>
</comment>
<dbReference type="UniPathway" id="UPA00109">
    <property type="reaction ID" value="UER00189"/>
</dbReference>
<dbReference type="Proteomes" id="UP000199149">
    <property type="component" value="Unassembled WGS sequence"/>
</dbReference>
<dbReference type="GO" id="GO:0019563">
    <property type="term" value="P:glycerol catabolic process"/>
    <property type="evidence" value="ECO:0007669"/>
    <property type="project" value="TreeGrafter"/>
</dbReference>
<dbReference type="Pfam" id="PF00121">
    <property type="entry name" value="TIM"/>
    <property type="match status" value="1"/>
</dbReference>
<dbReference type="EC" id="5.3.1.1" evidence="7 8"/>
<evidence type="ECO:0000256" key="4">
    <source>
        <dbReference type="ARBA" id="ARBA00022490"/>
    </source>
</evidence>
<dbReference type="SUPFAM" id="SSF51351">
    <property type="entry name" value="Triosephosphate isomerase (TIM)"/>
    <property type="match status" value="1"/>
</dbReference>
<proteinExistence type="inferred from homology"/>
<name>A0A1I4T2S5_9FLAO</name>
<evidence type="ECO:0000256" key="5">
    <source>
        <dbReference type="ARBA" id="ARBA00023152"/>
    </source>
</evidence>
<feature type="binding site" evidence="7">
    <location>
        <begin position="235"/>
        <end position="236"/>
    </location>
    <ligand>
        <name>substrate</name>
    </ligand>
</feature>
<dbReference type="PROSITE" id="PS00171">
    <property type="entry name" value="TIM_1"/>
    <property type="match status" value="1"/>
</dbReference>
<comment type="subunit">
    <text evidence="7 8">Homodimer.</text>
</comment>
<dbReference type="InterPro" id="IPR000652">
    <property type="entry name" value="Triosephosphate_isomerase"/>
</dbReference>